<organism evidence="1 2">
    <name type="scientific">Novipirellula caenicola</name>
    <dbReference type="NCBI Taxonomy" id="1536901"/>
    <lineage>
        <taxon>Bacteria</taxon>
        <taxon>Pseudomonadati</taxon>
        <taxon>Planctomycetota</taxon>
        <taxon>Planctomycetia</taxon>
        <taxon>Pirellulales</taxon>
        <taxon>Pirellulaceae</taxon>
        <taxon>Novipirellula</taxon>
    </lineage>
</organism>
<evidence type="ECO:0000313" key="1">
    <source>
        <dbReference type="EMBL" id="GAA5508913.1"/>
    </source>
</evidence>
<name>A0ABP9VZ84_9BACT</name>
<proteinExistence type="predicted"/>
<dbReference type="Proteomes" id="UP001416858">
    <property type="component" value="Unassembled WGS sequence"/>
</dbReference>
<keyword evidence="2" id="KW-1185">Reference proteome</keyword>
<protein>
    <submittedName>
        <fullName evidence="1">Uncharacterized protein</fullName>
    </submittedName>
</protein>
<evidence type="ECO:0000313" key="2">
    <source>
        <dbReference type="Proteomes" id="UP001416858"/>
    </source>
</evidence>
<gene>
    <name evidence="1" type="ORF">Rcae01_04382</name>
</gene>
<sequence>MRMDGLTLDGLTLNPLHRAVLGPTLRPSRRSRSILRRRVHRIATLSYREKRGTLLYS</sequence>
<comment type="caution">
    <text evidence="1">The sequence shown here is derived from an EMBL/GenBank/DDBJ whole genome shotgun (WGS) entry which is preliminary data.</text>
</comment>
<reference evidence="1 2" key="1">
    <citation type="submission" date="2024-02" db="EMBL/GenBank/DDBJ databases">
        <title>Rhodopirellula caenicola NBRC 110016.</title>
        <authorList>
            <person name="Ichikawa N."/>
            <person name="Katano-Makiyama Y."/>
            <person name="Hidaka K."/>
        </authorList>
    </citation>
    <scope>NUCLEOTIDE SEQUENCE [LARGE SCALE GENOMIC DNA]</scope>
    <source>
        <strain evidence="1 2">NBRC 110016</strain>
    </source>
</reference>
<accession>A0ABP9VZ84</accession>
<dbReference type="EMBL" id="BAABRO010000011">
    <property type="protein sequence ID" value="GAA5508913.1"/>
    <property type="molecule type" value="Genomic_DNA"/>
</dbReference>